<accession>A0A4V2XXE4</accession>
<reference evidence="9 10" key="1">
    <citation type="submission" date="2019-02" db="EMBL/GenBank/DDBJ databases">
        <title>Draft genome sequences of novel Actinobacteria.</title>
        <authorList>
            <person name="Sahin N."/>
            <person name="Ay H."/>
            <person name="Saygin H."/>
        </authorList>
    </citation>
    <scope>NUCLEOTIDE SEQUENCE [LARGE SCALE GENOMIC DNA]</scope>
    <source>
        <strain evidence="9 10">KC603</strain>
    </source>
</reference>
<dbReference type="EMBL" id="SMKL01000013">
    <property type="protein sequence ID" value="TDC52765.1"/>
    <property type="molecule type" value="Genomic_DNA"/>
</dbReference>
<gene>
    <name evidence="9" type="ORF">E1212_07895</name>
</gene>
<feature type="transmembrane region" description="Helical" evidence="7">
    <location>
        <begin position="107"/>
        <end position="123"/>
    </location>
</feature>
<dbReference type="InterPro" id="IPR036259">
    <property type="entry name" value="MFS_trans_sf"/>
</dbReference>
<dbReference type="AlphaFoldDB" id="A0A4V2XXE4"/>
<evidence type="ECO:0000259" key="8">
    <source>
        <dbReference type="PROSITE" id="PS50850"/>
    </source>
</evidence>
<dbReference type="Pfam" id="PF05977">
    <property type="entry name" value="MFS_3"/>
    <property type="match status" value="1"/>
</dbReference>
<organism evidence="9 10">
    <name type="scientific">Jiangella ureilytica</name>
    <dbReference type="NCBI Taxonomy" id="2530374"/>
    <lineage>
        <taxon>Bacteria</taxon>
        <taxon>Bacillati</taxon>
        <taxon>Actinomycetota</taxon>
        <taxon>Actinomycetes</taxon>
        <taxon>Jiangellales</taxon>
        <taxon>Jiangellaceae</taxon>
        <taxon>Jiangella</taxon>
    </lineage>
</organism>
<dbReference type="Proteomes" id="UP000295621">
    <property type="component" value="Unassembled WGS sequence"/>
</dbReference>
<proteinExistence type="predicted"/>
<keyword evidence="2" id="KW-0813">Transport</keyword>
<feature type="transmembrane region" description="Helical" evidence="7">
    <location>
        <begin position="375"/>
        <end position="396"/>
    </location>
</feature>
<keyword evidence="6 7" id="KW-0472">Membrane</keyword>
<comment type="caution">
    <text evidence="9">The sequence shown here is derived from an EMBL/GenBank/DDBJ whole genome shotgun (WGS) entry which is preliminary data.</text>
</comment>
<feature type="transmembrane region" description="Helical" evidence="7">
    <location>
        <begin position="289"/>
        <end position="306"/>
    </location>
</feature>
<dbReference type="PROSITE" id="PS50850">
    <property type="entry name" value="MFS"/>
    <property type="match status" value="1"/>
</dbReference>
<keyword evidence="10" id="KW-1185">Reference proteome</keyword>
<evidence type="ECO:0000256" key="2">
    <source>
        <dbReference type="ARBA" id="ARBA00022448"/>
    </source>
</evidence>
<feature type="transmembrane region" description="Helical" evidence="7">
    <location>
        <begin position="144"/>
        <end position="167"/>
    </location>
</feature>
<keyword evidence="3" id="KW-1003">Cell membrane</keyword>
<protein>
    <submittedName>
        <fullName evidence="9">MFS transporter</fullName>
    </submittedName>
</protein>
<dbReference type="PANTHER" id="PTHR23513">
    <property type="entry name" value="INTEGRAL MEMBRANE EFFLUX PROTEIN-RELATED"/>
    <property type="match status" value="1"/>
</dbReference>
<feature type="transmembrane region" description="Helical" evidence="7">
    <location>
        <begin position="312"/>
        <end position="334"/>
    </location>
</feature>
<feature type="transmembrane region" description="Helical" evidence="7">
    <location>
        <begin position="173"/>
        <end position="193"/>
    </location>
</feature>
<feature type="transmembrane region" description="Helical" evidence="7">
    <location>
        <begin position="224"/>
        <end position="242"/>
    </location>
</feature>
<dbReference type="InterPro" id="IPR020846">
    <property type="entry name" value="MFS_dom"/>
</dbReference>
<evidence type="ECO:0000313" key="10">
    <source>
        <dbReference type="Proteomes" id="UP000295621"/>
    </source>
</evidence>
<feature type="transmembrane region" description="Helical" evidence="7">
    <location>
        <begin position="12"/>
        <end position="32"/>
    </location>
</feature>
<sequence length="404" mass="42510">MTRMLSTFRSLSHYNFRLFFAGQSISVVGTWMQKVAQVWLILELTSSGVILGVTAALQHLPTLVIGPWAGLLADRVTKRKILLWTQSAAAVPAAVLGALVATDVVQVWMVLLLALLLGVIEAIDKPARHTFVIEMVGTDQVINAVTLNSIVINTGKVAGPAIGGLLIGTIGLAYSFLLNAVSYLAVIAGLALMRTRELQPATRAVRARGQIRAGFSYVRRKPDLLAPLVLMTATGLLAYEWMVTLPLLARGTFDGDAEVFGLMFSAMGLGAIVGGLALAGLLRPTTDGLAITGVVFAVLLMCTAVAPTLEVAYVLLFCLGASSTAFRAVATSLVQVRADPEMRGRTMALLVMAVGGTTPLGGPLIGWVAETLGARVALALGGVATLVAASVTWLYLRRRTTSTS</sequence>
<dbReference type="CDD" id="cd06173">
    <property type="entry name" value="MFS_MefA_like"/>
    <property type="match status" value="1"/>
</dbReference>
<dbReference type="OrthoDB" id="9775268at2"/>
<feature type="transmembrane region" description="Helical" evidence="7">
    <location>
        <begin position="262"/>
        <end position="282"/>
    </location>
</feature>
<dbReference type="GO" id="GO:0022857">
    <property type="term" value="F:transmembrane transporter activity"/>
    <property type="evidence" value="ECO:0007669"/>
    <property type="project" value="InterPro"/>
</dbReference>
<feature type="domain" description="Major facilitator superfamily (MFS) profile" evidence="8">
    <location>
        <begin position="10"/>
        <end position="400"/>
    </location>
</feature>
<evidence type="ECO:0000256" key="1">
    <source>
        <dbReference type="ARBA" id="ARBA00004651"/>
    </source>
</evidence>
<evidence type="ECO:0000256" key="4">
    <source>
        <dbReference type="ARBA" id="ARBA00022692"/>
    </source>
</evidence>
<dbReference type="InterPro" id="IPR010290">
    <property type="entry name" value="TM_effector"/>
</dbReference>
<feature type="transmembrane region" description="Helical" evidence="7">
    <location>
        <begin position="81"/>
        <end position="101"/>
    </location>
</feature>
<evidence type="ECO:0000313" key="9">
    <source>
        <dbReference type="EMBL" id="TDC52765.1"/>
    </source>
</evidence>
<keyword evidence="4 7" id="KW-0812">Transmembrane</keyword>
<name>A0A4V2XXE4_9ACTN</name>
<comment type="subcellular location">
    <subcellularLocation>
        <location evidence="1">Cell membrane</location>
        <topology evidence="1">Multi-pass membrane protein</topology>
    </subcellularLocation>
</comment>
<feature type="transmembrane region" description="Helical" evidence="7">
    <location>
        <begin position="346"/>
        <end position="369"/>
    </location>
</feature>
<dbReference type="PANTHER" id="PTHR23513:SF11">
    <property type="entry name" value="STAPHYLOFERRIN A TRANSPORTER"/>
    <property type="match status" value="1"/>
</dbReference>
<dbReference type="Gene3D" id="1.20.1250.20">
    <property type="entry name" value="MFS general substrate transporter like domains"/>
    <property type="match status" value="1"/>
</dbReference>
<evidence type="ECO:0000256" key="5">
    <source>
        <dbReference type="ARBA" id="ARBA00022989"/>
    </source>
</evidence>
<keyword evidence="5 7" id="KW-1133">Transmembrane helix</keyword>
<evidence type="ECO:0000256" key="6">
    <source>
        <dbReference type="ARBA" id="ARBA00023136"/>
    </source>
</evidence>
<evidence type="ECO:0000256" key="7">
    <source>
        <dbReference type="SAM" id="Phobius"/>
    </source>
</evidence>
<dbReference type="SUPFAM" id="SSF103473">
    <property type="entry name" value="MFS general substrate transporter"/>
    <property type="match status" value="1"/>
</dbReference>
<dbReference type="GO" id="GO:0005886">
    <property type="term" value="C:plasma membrane"/>
    <property type="evidence" value="ECO:0007669"/>
    <property type="project" value="UniProtKB-SubCell"/>
</dbReference>
<evidence type="ECO:0000256" key="3">
    <source>
        <dbReference type="ARBA" id="ARBA00022475"/>
    </source>
</evidence>